<dbReference type="Gene3D" id="6.10.140.1310">
    <property type="match status" value="1"/>
</dbReference>
<evidence type="ECO:0000313" key="3">
    <source>
        <dbReference type="Proteomes" id="UP000827858"/>
    </source>
</evidence>
<organism evidence="2 3">
    <name type="scientific">Shewanella phage vB_SspM_M16-3</name>
    <dbReference type="NCBI Taxonomy" id="2866684"/>
    <lineage>
        <taxon>Viruses</taxon>
        <taxon>Duplodnaviria</taxon>
        <taxon>Heunggongvirae</taxon>
        <taxon>Uroviricota</taxon>
        <taxon>Caudoviricetes</taxon>
        <taxon>Peduoviridae</taxon>
        <taxon>Arsenicumvirus</taxon>
        <taxon>Arsenicumvirus M163</taxon>
    </lineage>
</organism>
<sequence>MFETNPGWEQIRINRAIKLKDTDWTQMSDAPLSLDKKAEFAAYRQALRDLPQSTDNPDEIVWPMKPE</sequence>
<dbReference type="Pfam" id="PF16778">
    <property type="entry name" value="Phage_tail_APC"/>
    <property type="match status" value="1"/>
</dbReference>
<reference evidence="2" key="1">
    <citation type="submission" date="2021-07" db="EMBL/GenBank/DDBJ databases">
        <title>Identification, Characterization, and Genomic Analysis of Novel Shewanella Virulent Phage from a Gold Mine.</title>
        <authorList>
            <person name="Bujak K."/>
            <person name="Decewicz P."/>
            <person name="Radlinska M."/>
        </authorList>
    </citation>
    <scope>NUCLEOTIDE SEQUENCE</scope>
</reference>
<feature type="domain" description="Phage tail assembly chaperone-like" evidence="1">
    <location>
        <begin position="8"/>
        <end position="67"/>
    </location>
</feature>
<protein>
    <recommendedName>
        <fullName evidence="1">Phage tail assembly chaperone-like domain-containing protein</fullName>
    </recommendedName>
</protein>
<dbReference type="Proteomes" id="UP000827858">
    <property type="component" value="Segment"/>
</dbReference>
<evidence type="ECO:0000313" key="2">
    <source>
        <dbReference type="EMBL" id="QYW06301.1"/>
    </source>
</evidence>
<name>A0AAE7WUP6_9CAUD</name>
<keyword evidence="3" id="KW-1185">Reference proteome</keyword>
<evidence type="ECO:0000259" key="1">
    <source>
        <dbReference type="Pfam" id="PF16778"/>
    </source>
</evidence>
<dbReference type="EMBL" id="MZ568829">
    <property type="protein sequence ID" value="QYW06301.1"/>
    <property type="molecule type" value="Genomic_DNA"/>
</dbReference>
<dbReference type="InterPro" id="IPR031893">
    <property type="entry name" value="Phage_tail_APC"/>
</dbReference>
<accession>A0AAE7WUP6</accession>
<proteinExistence type="predicted"/>
<gene>
    <name evidence="2" type="ORF">M163_p11</name>
</gene>